<keyword evidence="4" id="KW-0508">mRNA splicing</keyword>
<feature type="compositionally biased region" description="Basic and acidic residues" evidence="5">
    <location>
        <begin position="316"/>
        <end position="368"/>
    </location>
</feature>
<accession>A0A3Q3XB70</accession>
<comment type="similarity">
    <text evidence="4">Belongs to the MOS2 family.</text>
</comment>
<feature type="region of interest" description="Disordered" evidence="5">
    <location>
        <begin position="316"/>
        <end position="393"/>
    </location>
</feature>
<organism evidence="7 8">
    <name type="scientific">Mola mola</name>
    <name type="common">Ocean sunfish</name>
    <name type="synonym">Tetraodon mola</name>
    <dbReference type="NCBI Taxonomy" id="94237"/>
    <lineage>
        <taxon>Eukaryota</taxon>
        <taxon>Metazoa</taxon>
        <taxon>Chordata</taxon>
        <taxon>Craniata</taxon>
        <taxon>Vertebrata</taxon>
        <taxon>Euteleostomi</taxon>
        <taxon>Actinopterygii</taxon>
        <taxon>Neopterygii</taxon>
        <taxon>Teleostei</taxon>
        <taxon>Neoteleostei</taxon>
        <taxon>Acanthomorphata</taxon>
        <taxon>Eupercaria</taxon>
        <taxon>Tetraodontiformes</taxon>
        <taxon>Molidae</taxon>
        <taxon>Mola</taxon>
    </lineage>
</organism>
<dbReference type="InterPro" id="IPR026822">
    <property type="entry name" value="Spp2/MOS2_G-patch"/>
</dbReference>
<feature type="compositionally biased region" description="Polar residues" evidence="5">
    <location>
        <begin position="96"/>
        <end position="110"/>
    </location>
</feature>
<dbReference type="PANTHER" id="PTHR15818">
    <property type="entry name" value="G PATCH AND KOW-CONTAINING"/>
    <property type="match status" value="1"/>
</dbReference>
<comment type="subcellular location">
    <subcellularLocation>
        <location evidence="1 4">Nucleus</location>
    </subcellularLocation>
</comment>
<dbReference type="InterPro" id="IPR045166">
    <property type="entry name" value="Spp2-like"/>
</dbReference>
<dbReference type="InterPro" id="IPR014722">
    <property type="entry name" value="Rib_uL2_dom2"/>
</dbReference>
<dbReference type="Pfam" id="PF12656">
    <property type="entry name" value="G-patch_2"/>
    <property type="match status" value="1"/>
</dbReference>
<dbReference type="OMA" id="AHKDKEK"/>
<dbReference type="GO" id="GO:0005681">
    <property type="term" value="C:spliceosomal complex"/>
    <property type="evidence" value="ECO:0007669"/>
    <property type="project" value="TreeGrafter"/>
</dbReference>
<dbReference type="InterPro" id="IPR041993">
    <property type="entry name" value="GPKOW_KOW1"/>
</dbReference>
<proteinExistence type="inferred from homology"/>
<dbReference type="GO" id="GO:0000398">
    <property type="term" value="P:mRNA splicing, via spliceosome"/>
    <property type="evidence" value="ECO:0007669"/>
    <property type="project" value="UniProtKB-UniRule"/>
</dbReference>
<reference evidence="7" key="2">
    <citation type="submission" date="2025-09" db="UniProtKB">
        <authorList>
            <consortium name="Ensembl"/>
        </authorList>
    </citation>
    <scope>IDENTIFICATION</scope>
</reference>
<feature type="region of interest" description="Disordered" evidence="5">
    <location>
        <begin position="228"/>
        <end position="251"/>
    </location>
</feature>
<feature type="compositionally biased region" description="Polar residues" evidence="5">
    <location>
        <begin position="31"/>
        <end position="44"/>
    </location>
</feature>
<protein>
    <recommendedName>
        <fullName evidence="4">G-patch domain and KOW motifs-containing protein</fullName>
    </recommendedName>
</protein>
<feature type="compositionally biased region" description="Basic and acidic residues" evidence="5">
    <location>
        <begin position="46"/>
        <end position="74"/>
    </location>
</feature>
<feature type="compositionally biased region" description="Basic and acidic residues" evidence="5">
    <location>
        <begin position="376"/>
        <end position="389"/>
    </location>
</feature>
<dbReference type="Proteomes" id="UP000261620">
    <property type="component" value="Unplaced"/>
</dbReference>
<keyword evidence="2" id="KW-0677">Repeat</keyword>
<dbReference type="InterPro" id="IPR041994">
    <property type="entry name" value="GPKOW_KOW2"/>
</dbReference>
<dbReference type="PANTHER" id="PTHR15818:SF2">
    <property type="entry name" value="G-PATCH DOMAIN AND KOW MOTIFS-CONTAINING PROTEIN"/>
    <property type="match status" value="1"/>
</dbReference>
<dbReference type="Gene3D" id="2.30.30.30">
    <property type="match status" value="1"/>
</dbReference>
<sequence length="513" mass="58367">MASHEEDTVPSESVTTGDQGERKNPAVSFGFTKTVSKFKPSNSDVPIKKDDKDYLTGIDRNELQSSKPSEKPKELTIPLIQKNRWHNTDRADRSDGSGSKTQETTVNNDSVDSLAIKELIESRRQLEQLQNGSQSERHLNLNIPLLMQNKVPDGFEDGDHVKVDLRPESSTDADYECVPVQAYGLAMLRGMGWKKTEGFGSTFKDVKPIEHQLRPKGMGLGADHVAIKDLEPSKHRRPPKPGEEREKEEELVMGPGGCVLVESGAHKDLYGKQIDGVDPDNARVMVTLAIGGKTVTVSQYAVKLVGRKEYEKYSKDLRLSKAHKDKEKQKENEREKEQQRREKKERERRSNGDEMNHKSSERDRGKDDRKRKHRESSHDETPPVKEIRRPAAPPSWLQRDLKVRFIDKAFKGGKFYNSKMCVEDVLTPTSCVCRTEEGRLLDDVKQDMLETIIPKSECDSIMVVLGEHKGQVGRILQRDKNKCKAMVQLDRYEEKVFTLDYDCICHYVGETDH</sequence>
<evidence type="ECO:0000256" key="1">
    <source>
        <dbReference type="ARBA" id="ARBA00004123"/>
    </source>
</evidence>
<evidence type="ECO:0000313" key="8">
    <source>
        <dbReference type="Proteomes" id="UP000261620"/>
    </source>
</evidence>
<comment type="function">
    <text evidence="4">RNA-binding protein involved in pre-mRNA splicing.</text>
</comment>
<feature type="domain" description="Spp2/MOS2 G-patch" evidence="6">
    <location>
        <begin position="167"/>
        <end position="224"/>
    </location>
</feature>
<evidence type="ECO:0000256" key="2">
    <source>
        <dbReference type="ARBA" id="ARBA00022737"/>
    </source>
</evidence>
<dbReference type="CDD" id="cd13153">
    <property type="entry name" value="KOW_GPKOW_B"/>
    <property type="match status" value="1"/>
</dbReference>
<keyword evidence="4" id="KW-0507">mRNA processing</keyword>
<evidence type="ECO:0000256" key="5">
    <source>
        <dbReference type="SAM" id="MobiDB-lite"/>
    </source>
</evidence>
<evidence type="ECO:0000256" key="3">
    <source>
        <dbReference type="ARBA" id="ARBA00023242"/>
    </source>
</evidence>
<reference evidence="7" key="1">
    <citation type="submission" date="2025-08" db="UniProtKB">
        <authorList>
            <consortium name="Ensembl"/>
        </authorList>
    </citation>
    <scope>IDENTIFICATION</scope>
</reference>
<evidence type="ECO:0000256" key="4">
    <source>
        <dbReference type="RuleBase" id="RU369096"/>
    </source>
</evidence>
<feature type="compositionally biased region" description="Basic and acidic residues" evidence="5">
    <location>
        <begin position="86"/>
        <end position="95"/>
    </location>
</feature>
<keyword evidence="3 4" id="KW-0539">Nucleus</keyword>
<dbReference type="Ensembl" id="ENSMMOT00000023285.1">
    <property type="protein sequence ID" value="ENSMMOP00000022904.1"/>
    <property type="gene ID" value="ENSMMOG00000017407.1"/>
</dbReference>
<name>A0A3Q3XB70_MOLML</name>
<keyword evidence="8" id="KW-1185">Reference proteome</keyword>
<evidence type="ECO:0000313" key="7">
    <source>
        <dbReference type="Ensembl" id="ENSMMOP00000022904.1"/>
    </source>
</evidence>
<dbReference type="STRING" id="94237.ENSMMOP00000022904"/>
<dbReference type="Pfam" id="PF25088">
    <property type="entry name" value="GPKOW_C"/>
    <property type="match status" value="1"/>
</dbReference>
<dbReference type="CDD" id="cd13152">
    <property type="entry name" value="KOW_GPKOW_A"/>
    <property type="match status" value="1"/>
</dbReference>
<dbReference type="Gene3D" id="2.30.30.140">
    <property type="match status" value="1"/>
</dbReference>
<dbReference type="AlphaFoldDB" id="A0A3Q3XB70"/>
<feature type="compositionally biased region" description="Basic and acidic residues" evidence="5">
    <location>
        <begin position="240"/>
        <end position="250"/>
    </location>
</feature>
<evidence type="ECO:0000259" key="6">
    <source>
        <dbReference type="Pfam" id="PF12656"/>
    </source>
</evidence>
<feature type="region of interest" description="Disordered" evidence="5">
    <location>
        <begin position="1"/>
        <end position="110"/>
    </location>
</feature>